<dbReference type="PANTHER" id="PTHR10632:SF2">
    <property type="entry name" value="SULFIDE:QUINONE OXIDOREDUCTASE, MITOCHONDRIAL"/>
    <property type="match status" value="1"/>
</dbReference>
<dbReference type="Gene3D" id="3.50.50.100">
    <property type="match status" value="1"/>
</dbReference>
<dbReference type="EMBL" id="JAHCTB010000001">
    <property type="protein sequence ID" value="MBT0606739.1"/>
    <property type="molecule type" value="Genomic_DNA"/>
</dbReference>
<proteinExistence type="predicted"/>
<gene>
    <name evidence="2" type="ORF">KIV10_00955</name>
</gene>
<name>A0ABS5S0J7_9FLAO</name>
<dbReference type="InterPro" id="IPR023753">
    <property type="entry name" value="FAD/NAD-binding_dom"/>
</dbReference>
<dbReference type="Proteomes" id="UP001297092">
    <property type="component" value="Unassembled WGS sequence"/>
</dbReference>
<accession>A0ABS5S0J7</accession>
<comment type="caution">
    <text evidence="2">The sequence shown here is derived from an EMBL/GenBank/DDBJ whole genome shotgun (WGS) entry which is preliminary data.</text>
</comment>
<sequence length="436" mass="48464">MATHHQILIIGGGTAGIMTAAQILKQNISKSVAIIEPADTHYYQPAWTLVGAGTYDYDKTGKPMADVMPKSAEWIKDKATGFNAENNMVSTAKSGDITYDYLVVAPGLAYDFSLVPGLGEAIDRGVVCSNYTNPKHTWNVIKNFKGGTALFTQPTTPIKCGGAPQKIMYLAESHFRKSGVRKNTNVIFATGGTVIFGVKEIAKTLMEVIDRKDINVRFYHKLVAVDGEKKIAWYELGKDVSIGGCVVLPKDRNSNLKLDDSFQYNYKDVNVSRDGERYGIHYDMLHTAPPSVAPDFVRNSNLVNETGWVDVDKHTMQHKKYANIFSLGDVAGLPTAKTGAAIRKQVPIVVDNIGLMIKSNKIGPQSYNGYSSCPLVTDYGKMVLAEFDYDQNFIPDPKLKNMFISDSSKEHWRLWMLKKYGLPYLYWNKMLKGKDV</sequence>
<reference evidence="2 3" key="1">
    <citation type="submission" date="2021-05" db="EMBL/GenBank/DDBJ databases">
        <title>Aequorivita echinoideorum JCM 30378 genome.</title>
        <authorList>
            <person name="Zhang H."/>
            <person name="Li C."/>
        </authorList>
    </citation>
    <scope>NUCLEOTIDE SEQUENCE [LARGE SCALE GENOMIC DNA]</scope>
    <source>
        <strain evidence="2 3">JCM30378</strain>
    </source>
</reference>
<dbReference type="PANTHER" id="PTHR10632">
    <property type="entry name" value="SULFIDE:QUINONE OXIDOREDUCTASE"/>
    <property type="match status" value="1"/>
</dbReference>
<dbReference type="SUPFAM" id="SSF51905">
    <property type="entry name" value="FAD/NAD(P)-binding domain"/>
    <property type="match status" value="2"/>
</dbReference>
<feature type="domain" description="FAD/NAD(P)-binding" evidence="1">
    <location>
        <begin position="6"/>
        <end position="122"/>
    </location>
</feature>
<dbReference type="InterPro" id="IPR015904">
    <property type="entry name" value="Sulphide_quinone_reductase"/>
</dbReference>
<keyword evidence="3" id="KW-1185">Reference proteome</keyword>
<protein>
    <submittedName>
        <fullName evidence="2">NAD(P)/FAD-dependent oxidoreductase</fullName>
    </submittedName>
</protein>
<evidence type="ECO:0000259" key="1">
    <source>
        <dbReference type="Pfam" id="PF07992"/>
    </source>
</evidence>
<evidence type="ECO:0000313" key="3">
    <source>
        <dbReference type="Proteomes" id="UP001297092"/>
    </source>
</evidence>
<dbReference type="RefSeq" id="WP_214111617.1">
    <property type="nucleotide sequence ID" value="NZ_JAHCTB010000001.1"/>
</dbReference>
<organism evidence="2 3">
    <name type="scientific">Aequorivita echinoideorum</name>
    <dbReference type="NCBI Taxonomy" id="1549647"/>
    <lineage>
        <taxon>Bacteria</taxon>
        <taxon>Pseudomonadati</taxon>
        <taxon>Bacteroidota</taxon>
        <taxon>Flavobacteriia</taxon>
        <taxon>Flavobacteriales</taxon>
        <taxon>Flavobacteriaceae</taxon>
        <taxon>Aequorivita</taxon>
    </lineage>
</organism>
<dbReference type="Pfam" id="PF07992">
    <property type="entry name" value="Pyr_redox_2"/>
    <property type="match status" value="1"/>
</dbReference>
<dbReference type="InterPro" id="IPR036188">
    <property type="entry name" value="FAD/NAD-bd_sf"/>
</dbReference>
<evidence type="ECO:0000313" key="2">
    <source>
        <dbReference type="EMBL" id="MBT0606739.1"/>
    </source>
</evidence>